<keyword evidence="7" id="KW-0999">Mitochondrion inner membrane</keyword>
<evidence type="ECO:0000256" key="2">
    <source>
        <dbReference type="ARBA" id="ARBA00004569"/>
    </source>
</evidence>
<dbReference type="SUPFAM" id="SSF47473">
    <property type="entry name" value="EF-hand"/>
    <property type="match status" value="1"/>
</dbReference>
<comment type="subcellular location">
    <subcellularLocation>
        <location evidence="1">Mitochondrion inner membrane</location>
    </subcellularLocation>
    <subcellularLocation>
        <location evidence="2">Mitochondrion intermembrane space</location>
    </subcellularLocation>
</comment>
<comment type="similarity">
    <text evidence="13">Belongs to the MICU1 family. MICU1 subfamily.</text>
</comment>
<evidence type="ECO:0000256" key="5">
    <source>
        <dbReference type="ARBA" id="ARBA00022723"/>
    </source>
</evidence>
<evidence type="ECO:0000313" key="16">
    <source>
        <dbReference type="Proteomes" id="UP000887565"/>
    </source>
</evidence>
<feature type="domain" description="EF-hand" evidence="15">
    <location>
        <begin position="281"/>
        <end position="316"/>
    </location>
</feature>
<evidence type="ECO:0000256" key="3">
    <source>
        <dbReference type="ARBA" id="ARBA00022448"/>
    </source>
</evidence>
<evidence type="ECO:0000256" key="11">
    <source>
        <dbReference type="ARBA" id="ARBA00023128"/>
    </source>
</evidence>
<dbReference type="GO" id="GO:0005758">
    <property type="term" value="C:mitochondrial intermembrane space"/>
    <property type="evidence" value="ECO:0007669"/>
    <property type="project" value="UniProtKB-SubCell"/>
</dbReference>
<keyword evidence="10" id="KW-0406">Ion transport</keyword>
<organism evidence="16 17">
    <name type="scientific">Romanomermis culicivorax</name>
    <name type="common">Nematode worm</name>
    <dbReference type="NCBI Taxonomy" id="13658"/>
    <lineage>
        <taxon>Eukaryota</taxon>
        <taxon>Metazoa</taxon>
        <taxon>Ecdysozoa</taxon>
        <taxon>Nematoda</taxon>
        <taxon>Enoplea</taxon>
        <taxon>Dorylaimia</taxon>
        <taxon>Mermithida</taxon>
        <taxon>Mermithoidea</taxon>
        <taxon>Mermithidae</taxon>
        <taxon>Romanomermis</taxon>
    </lineage>
</organism>
<keyword evidence="4" id="KW-0109">Calcium transport</keyword>
<keyword evidence="5" id="KW-0479">Metal-binding</keyword>
<dbReference type="Gene3D" id="1.10.238.10">
    <property type="entry name" value="EF-hand"/>
    <property type="match status" value="1"/>
</dbReference>
<keyword evidence="6" id="KW-0677">Repeat</keyword>
<dbReference type="GO" id="GO:0036444">
    <property type="term" value="P:calcium import into the mitochondrion"/>
    <property type="evidence" value="ECO:0007669"/>
    <property type="project" value="UniProtKB-ARBA"/>
</dbReference>
<dbReference type="InterPro" id="IPR018247">
    <property type="entry name" value="EF_Hand_1_Ca_BS"/>
</dbReference>
<dbReference type="InterPro" id="IPR039800">
    <property type="entry name" value="MICU1/2/3"/>
</dbReference>
<name>A0A915IBZ6_ROMCU</name>
<evidence type="ECO:0000256" key="7">
    <source>
        <dbReference type="ARBA" id="ARBA00022792"/>
    </source>
</evidence>
<dbReference type="Proteomes" id="UP000887565">
    <property type="component" value="Unplaced"/>
</dbReference>
<dbReference type="PROSITE" id="PS50222">
    <property type="entry name" value="EF_HAND_2"/>
    <property type="match status" value="1"/>
</dbReference>
<dbReference type="AlphaFoldDB" id="A0A915IBZ6"/>
<dbReference type="GO" id="GO:1990246">
    <property type="term" value="C:uniplex complex"/>
    <property type="evidence" value="ECO:0007669"/>
    <property type="project" value="TreeGrafter"/>
</dbReference>
<sequence length="518" mass="60662">MLNRCILAFRANHFPRIWVNNIRWYHSQTTCQQTASYRQTTRMFVPYYLNLKNSDLSARKLLTPVNVSIYCNQTRSTSKEPGYTHFGHGRHKTTFREHMYYAAMVVMFLCLVYETYKDWLKSFFREIFTVKAAHLITMNSNGRNFEVDSSNDRNLEKPAKRKAQKITFRDKKVITYENRLREFSAPEKIFRYFATLKIYPAGEAQHGPNFEVFMTPDDFVRSITPNIKQPEGLGLEQFETFNPDQQTLRSKVDPDSVFYKLGKHGVISYTDFIFLLTLLSTSSRHFALAFKMFDLDGDGELDYNEFEMVESVIRSQTKVGLQHRDHVTTGTVLKKHTNSSLAAYFFGSNLDQKLTIEKFIDFQSHLQQDILKIEFERYEPIDDRISEVSFCKMLLQYSGFSEKVQQQMIKRVKKLYRALDKSLALKDRDGVRTRGITFQEVENFFNFLNNITDVDTALTFYRMSGAHIDPRTLQRVAKTVAKVEIPDHVIEAVFALFDENREWKFSIANSNSEIMHIN</sequence>
<evidence type="ECO:0000256" key="10">
    <source>
        <dbReference type="ARBA" id="ARBA00023065"/>
    </source>
</evidence>
<evidence type="ECO:0000256" key="8">
    <source>
        <dbReference type="ARBA" id="ARBA00022837"/>
    </source>
</evidence>
<dbReference type="InterPro" id="IPR002048">
    <property type="entry name" value="EF_hand_dom"/>
</dbReference>
<keyword evidence="16" id="KW-1185">Reference proteome</keyword>
<dbReference type="GO" id="GO:0005509">
    <property type="term" value="F:calcium ion binding"/>
    <property type="evidence" value="ECO:0007669"/>
    <property type="project" value="InterPro"/>
</dbReference>
<dbReference type="PANTHER" id="PTHR12294">
    <property type="entry name" value="EF HAND DOMAIN FAMILY A1,A2-RELATED"/>
    <property type="match status" value="1"/>
</dbReference>
<accession>A0A915IBZ6</accession>
<keyword evidence="14" id="KW-0812">Transmembrane</keyword>
<evidence type="ECO:0000313" key="17">
    <source>
        <dbReference type="WBParaSite" id="nRc.2.0.1.t11704-RA"/>
    </source>
</evidence>
<keyword evidence="8" id="KW-0106">Calcium</keyword>
<evidence type="ECO:0000256" key="12">
    <source>
        <dbReference type="ARBA" id="ARBA00023136"/>
    </source>
</evidence>
<keyword evidence="14" id="KW-1133">Transmembrane helix</keyword>
<dbReference type="WBParaSite" id="nRc.2.0.1.t11704-RA">
    <property type="protein sequence ID" value="nRc.2.0.1.t11704-RA"/>
    <property type="gene ID" value="nRc.2.0.1.g11704"/>
</dbReference>
<evidence type="ECO:0000259" key="15">
    <source>
        <dbReference type="PROSITE" id="PS50222"/>
    </source>
</evidence>
<evidence type="ECO:0000256" key="13">
    <source>
        <dbReference type="ARBA" id="ARBA00038333"/>
    </source>
</evidence>
<evidence type="ECO:0000256" key="4">
    <source>
        <dbReference type="ARBA" id="ARBA00022568"/>
    </source>
</evidence>
<dbReference type="InterPro" id="IPR011992">
    <property type="entry name" value="EF-hand-dom_pair"/>
</dbReference>
<evidence type="ECO:0000256" key="14">
    <source>
        <dbReference type="SAM" id="Phobius"/>
    </source>
</evidence>
<dbReference type="PROSITE" id="PS00018">
    <property type="entry name" value="EF_HAND_1"/>
    <property type="match status" value="1"/>
</dbReference>
<keyword evidence="9" id="KW-0809">Transit peptide</keyword>
<keyword evidence="3" id="KW-0813">Transport</keyword>
<dbReference type="OMA" id="HATWCHE"/>
<evidence type="ECO:0000256" key="6">
    <source>
        <dbReference type="ARBA" id="ARBA00022737"/>
    </source>
</evidence>
<keyword evidence="12 14" id="KW-0472">Membrane</keyword>
<feature type="transmembrane region" description="Helical" evidence="14">
    <location>
        <begin position="99"/>
        <end position="116"/>
    </location>
</feature>
<dbReference type="GO" id="GO:0051560">
    <property type="term" value="P:mitochondrial calcium ion homeostasis"/>
    <property type="evidence" value="ECO:0007669"/>
    <property type="project" value="TreeGrafter"/>
</dbReference>
<keyword evidence="11" id="KW-0496">Mitochondrion</keyword>
<reference evidence="17" key="1">
    <citation type="submission" date="2022-11" db="UniProtKB">
        <authorList>
            <consortium name="WormBaseParasite"/>
        </authorList>
    </citation>
    <scope>IDENTIFICATION</scope>
</reference>
<evidence type="ECO:0000256" key="9">
    <source>
        <dbReference type="ARBA" id="ARBA00022946"/>
    </source>
</evidence>
<proteinExistence type="inferred from homology"/>
<dbReference type="CDD" id="cd15900">
    <property type="entry name" value="EFh_MICU"/>
    <property type="match status" value="1"/>
</dbReference>
<evidence type="ECO:0000256" key="1">
    <source>
        <dbReference type="ARBA" id="ARBA00004273"/>
    </source>
</evidence>
<dbReference type="PANTHER" id="PTHR12294:SF1">
    <property type="entry name" value="CALCIUM UPTAKE PROTEIN 1, MITOCHONDRIAL"/>
    <property type="match status" value="1"/>
</dbReference>
<protein>
    <submittedName>
        <fullName evidence="17">EF-hand domain-containing protein</fullName>
    </submittedName>
</protein>